<name>A0A4Q4Z6R8_9ACTN</name>
<dbReference type="Gene3D" id="3.40.50.150">
    <property type="entry name" value="Vaccinia Virus protein VP39"/>
    <property type="match status" value="1"/>
</dbReference>
<comment type="caution">
    <text evidence="2">The sequence shown here is derived from an EMBL/GenBank/DDBJ whole genome shotgun (WGS) entry which is preliminary data.</text>
</comment>
<dbReference type="InterPro" id="IPR046640">
    <property type="entry name" value="DUF6752"/>
</dbReference>
<feature type="domain" description="DUF6752" evidence="1">
    <location>
        <begin position="519"/>
        <end position="570"/>
    </location>
</feature>
<dbReference type="Proteomes" id="UP000295198">
    <property type="component" value="Unassembled WGS sequence"/>
</dbReference>
<dbReference type="Pfam" id="PF20537">
    <property type="entry name" value="DUF6752"/>
    <property type="match status" value="1"/>
</dbReference>
<dbReference type="InterPro" id="IPR029063">
    <property type="entry name" value="SAM-dependent_MTases_sf"/>
</dbReference>
<keyword evidence="2" id="KW-0489">Methyltransferase</keyword>
<keyword evidence="2" id="KW-0808">Transferase</keyword>
<accession>A0A4Q4Z6R8</accession>
<dbReference type="GO" id="GO:0032259">
    <property type="term" value="P:methylation"/>
    <property type="evidence" value="ECO:0007669"/>
    <property type="project" value="UniProtKB-KW"/>
</dbReference>
<dbReference type="AlphaFoldDB" id="A0A4Q4Z6R8"/>
<sequence length="584" mass="64626">MTLPSGIDDPLDVLVEGHRVWSFNPGRDGAPEGDGLRVPWHPALRSYLRGAGHVVVRRHVGEEVLFDAEVAFGKSADRVNVTDASGYQLAVDKGGRMQRTFAKTDAGTKELIVEAVQRVQHDLRQECGLEAFLAFGCLLGAVRDGHMIGHDSDADLAYLSAQTHPVDIIRENHAAARRMRQLGWQVVRMSEADFKVWVDLADGRRCGIDVFGGFHVDDTFYLMPNVSAQLDRSSLLPVAPMTLEGREVLGPARPEDLLAATYGAGWRVPDPSFKFEPAVATTRRTNGWMRGRRNHLRHWHEFYKSDAGQALSREHSAFAAWVAERIDPGSPVVDVGAGNGRDAVWFASTGHPATVLEPATNGMRLARQNASQHHVSLEHRGVNFNEVRSPLLLAARLTRREQVPHLHARFLLDALTHHARHAFWRFAAVVQRTGGRTFLEFRTPASAGERTTYPDHFRQYLDPDEVVAEIRRYGGTVVEREQGRGRAVLGREDPDVCRLVIRWGGPRTAAPEEHPKGHEARLHAVAREVQESRGQHQRLVDLLDLVTGVLVPASDPDDPRLAEVLARLRALLPDVGPDAGPAGA</sequence>
<evidence type="ECO:0000313" key="3">
    <source>
        <dbReference type="Proteomes" id="UP000295198"/>
    </source>
</evidence>
<dbReference type="SUPFAM" id="SSF53335">
    <property type="entry name" value="S-adenosyl-L-methionine-dependent methyltransferases"/>
    <property type="match status" value="1"/>
</dbReference>
<proteinExistence type="predicted"/>
<reference evidence="2 3" key="1">
    <citation type="submission" date="2019-01" db="EMBL/GenBank/DDBJ databases">
        <title>Nocardioides guangzhouensis sp. nov., an actinobacterium isolated from soil.</title>
        <authorList>
            <person name="Fu Y."/>
            <person name="Cai Y."/>
            <person name="Lin Z."/>
            <person name="Chen P."/>
        </authorList>
    </citation>
    <scope>NUCLEOTIDE SEQUENCE [LARGE SCALE GENOMIC DNA]</scope>
    <source>
        <strain evidence="2 3">130</strain>
    </source>
</reference>
<dbReference type="EMBL" id="SDKM01000033">
    <property type="protein sequence ID" value="RYP83433.1"/>
    <property type="molecule type" value="Genomic_DNA"/>
</dbReference>
<organism evidence="2 3">
    <name type="scientific">Nocardioides guangzhouensis</name>
    <dbReference type="NCBI Taxonomy" id="2497878"/>
    <lineage>
        <taxon>Bacteria</taxon>
        <taxon>Bacillati</taxon>
        <taxon>Actinomycetota</taxon>
        <taxon>Actinomycetes</taxon>
        <taxon>Propionibacteriales</taxon>
        <taxon>Nocardioidaceae</taxon>
        <taxon>Nocardioides</taxon>
    </lineage>
</organism>
<evidence type="ECO:0000259" key="1">
    <source>
        <dbReference type="Pfam" id="PF20537"/>
    </source>
</evidence>
<keyword evidence="3" id="KW-1185">Reference proteome</keyword>
<protein>
    <submittedName>
        <fullName evidence="2">Class I SAM-dependent methyltransferase</fullName>
    </submittedName>
</protein>
<dbReference type="RefSeq" id="WP_167880557.1">
    <property type="nucleotide sequence ID" value="NZ_SDKM01000033.1"/>
</dbReference>
<evidence type="ECO:0000313" key="2">
    <source>
        <dbReference type="EMBL" id="RYP83433.1"/>
    </source>
</evidence>
<dbReference type="GO" id="GO:0008168">
    <property type="term" value="F:methyltransferase activity"/>
    <property type="evidence" value="ECO:0007669"/>
    <property type="project" value="UniProtKB-KW"/>
</dbReference>
<gene>
    <name evidence="2" type="ORF">EKO23_19250</name>
</gene>